<proteinExistence type="predicted"/>
<sequence>MTYCVGLLLDQGLVMLGDTRTNAGFDNISCFSKLQKYHVPGERLIATLSAGNLAISQAVLNLIQEGLPDPETGQVETIYTAPTMFRAAALVGEAVRRVHRTHGEAMKQQGVGFDVSIMLGGQIAGRTLRLFHVYAAGNFIEATTDTPYLQIGEHKYGKPMLDRAITSNTSLIEGVKLALISMDSTLRSNLSVGMPLDLLVYRKDSIDGVVEQRMDEGDEYFAMIRERWSKALSEAHRQIPAPDWLSP</sequence>
<dbReference type="Gene3D" id="3.60.20.10">
    <property type="entry name" value="Glutamine Phosphoribosylpyrophosphate, subunit 1, domain 1"/>
    <property type="match status" value="1"/>
</dbReference>
<dbReference type="PIRSF" id="PIRSF009120">
    <property type="entry name" value="UCP009120_prtse"/>
    <property type="match status" value="1"/>
</dbReference>
<dbReference type="InterPro" id="IPR016545">
    <property type="entry name" value="UCP009120_prtse"/>
</dbReference>
<evidence type="ECO:0000313" key="1">
    <source>
        <dbReference type="EMBL" id="MDH5823594.1"/>
    </source>
</evidence>
<accession>A0ABT6JA19</accession>
<keyword evidence="2" id="KW-1185">Reference proteome</keyword>
<name>A0ABT6JA19_9GAMM</name>
<protein>
    <submittedName>
        <fullName evidence="1">Peptidase</fullName>
    </submittedName>
</protein>
<dbReference type="InterPro" id="IPR029055">
    <property type="entry name" value="Ntn_hydrolases_N"/>
</dbReference>
<dbReference type="SUPFAM" id="SSF56235">
    <property type="entry name" value="N-terminal nucleophile aminohydrolases (Ntn hydrolases)"/>
    <property type="match status" value="1"/>
</dbReference>
<dbReference type="RefSeq" id="WP_280574825.1">
    <property type="nucleotide sequence ID" value="NZ_JARXRM010000035.1"/>
</dbReference>
<dbReference type="EMBL" id="JARXRM010000035">
    <property type="protein sequence ID" value="MDH5823594.1"/>
    <property type="molecule type" value="Genomic_DNA"/>
</dbReference>
<reference evidence="1 2" key="1">
    <citation type="submission" date="2023-04" db="EMBL/GenBank/DDBJ databases">
        <title>Luteimonas endophyticus RD2P54.</title>
        <authorList>
            <person name="Sun J.-Q."/>
        </authorList>
    </citation>
    <scope>NUCLEOTIDE SEQUENCE [LARGE SCALE GENOMIC DNA]</scope>
    <source>
        <strain evidence="1 2">RD2P54</strain>
    </source>
</reference>
<gene>
    <name evidence="1" type="ORF">QFW77_11410</name>
</gene>
<dbReference type="Proteomes" id="UP001156940">
    <property type="component" value="Unassembled WGS sequence"/>
</dbReference>
<evidence type="ECO:0000313" key="2">
    <source>
        <dbReference type="Proteomes" id="UP001156940"/>
    </source>
</evidence>
<comment type="caution">
    <text evidence="1">The sequence shown here is derived from an EMBL/GenBank/DDBJ whole genome shotgun (WGS) entry which is preliminary data.</text>
</comment>
<organism evidence="1 2">
    <name type="scientific">Luteimonas endophytica</name>
    <dbReference type="NCBI Taxonomy" id="3042023"/>
    <lineage>
        <taxon>Bacteria</taxon>
        <taxon>Pseudomonadati</taxon>
        <taxon>Pseudomonadota</taxon>
        <taxon>Gammaproteobacteria</taxon>
        <taxon>Lysobacterales</taxon>
        <taxon>Lysobacteraceae</taxon>
        <taxon>Luteimonas</taxon>
    </lineage>
</organism>